<name>A0A1H0W754_9BACI</name>
<dbReference type="OrthoDB" id="1815486at2"/>
<dbReference type="PANTHER" id="PTHR30383:SF5">
    <property type="entry name" value="SGNH HYDROLASE-TYPE ESTERASE DOMAIN-CONTAINING PROTEIN"/>
    <property type="match status" value="1"/>
</dbReference>
<feature type="domain" description="SGNH hydrolase-type esterase" evidence="2">
    <location>
        <begin position="37"/>
        <end position="224"/>
    </location>
</feature>
<dbReference type="InterPro" id="IPR051532">
    <property type="entry name" value="Ester_Hydrolysis_Enzymes"/>
</dbReference>
<dbReference type="STRING" id="930152.SAMN05216565_109106"/>
<dbReference type="GO" id="GO:0004622">
    <property type="term" value="F:phosphatidylcholine lysophospholipase activity"/>
    <property type="evidence" value="ECO:0007669"/>
    <property type="project" value="TreeGrafter"/>
</dbReference>
<gene>
    <name evidence="3" type="ORF">SAMN05216565_109106</name>
</gene>
<keyword evidence="4" id="KW-1185">Reference proteome</keyword>
<organism evidence="3 4">
    <name type="scientific">Litchfieldia salsa</name>
    <dbReference type="NCBI Taxonomy" id="930152"/>
    <lineage>
        <taxon>Bacteria</taxon>
        <taxon>Bacillati</taxon>
        <taxon>Bacillota</taxon>
        <taxon>Bacilli</taxon>
        <taxon>Bacillales</taxon>
        <taxon>Bacillaceae</taxon>
        <taxon>Litchfieldia</taxon>
    </lineage>
</organism>
<evidence type="ECO:0000313" key="3">
    <source>
        <dbReference type="EMBL" id="SDP86106.1"/>
    </source>
</evidence>
<keyword evidence="1" id="KW-0732">Signal</keyword>
<evidence type="ECO:0000259" key="2">
    <source>
        <dbReference type="Pfam" id="PF13472"/>
    </source>
</evidence>
<dbReference type="SUPFAM" id="SSF52266">
    <property type="entry name" value="SGNH hydrolase"/>
    <property type="match status" value="1"/>
</dbReference>
<feature type="chain" id="PRO_5011701965" evidence="1">
    <location>
        <begin position="25"/>
        <end position="238"/>
    </location>
</feature>
<dbReference type="InterPro" id="IPR013830">
    <property type="entry name" value="SGNH_hydro"/>
</dbReference>
<sequence length="238" mass="26358">MIKKIASFMIIGALALSIPTYSSAKAEKKVDVDYVSLGDSLAAGQTPYHEINLGYADYLKSRMEQSQYEVDFENFGESGYTSTHLLKDVLYNNDVRNELKEADMVTLDIGANDVLGALRFNPQQAVAAVGNVGQNLHVILNEIDALNPDVDVYVMGYYNPFPYLSEAEQNQLLPLMDALNATIEKASVANGDVFVPTEDVIAENPTLYIPNPTDIHLSLEGYKAISKEFWKHLDKSNK</sequence>
<protein>
    <submittedName>
        <fullName evidence="3">Lysophospholipase L1</fullName>
    </submittedName>
</protein>
<evidence type="ECO:0000313" key="4">
    <source>
        <dbReference type="Proteomes" id="UP000199159"/>
    </source>
</evidence>
<dbReference type="Pfam" id="PF13472">
    <property type="entry name" value="Lipase_GDSL_2"/>
    <property type="match status" value="1"/>
</dbReference>
<evidence type="ECO:0000256" key="1">
    <source>
        <dbReference type="SAM" id="SignalP"/>
    </source>
</evidence>
<dbReference type="Gene3D" id="3.40.50.1110">
    <property type="entry name" value="SGNH hydrolase"/>
    <property type="match status" value="1"/>
</dbReference>
<dbReference type="Proteomes" id="UP000199159">
    <property type="component" value="Unassembled WGS sequence"/>
</dbReference>
<reference evidence="4" key="1">
    <citation type="submission" date="2016-10" db="EMBL/GenBank/DDBJ databases">
        <authorList>
            <person name="Varghese N."/>
            <person name="Submissions S."/>
        </authorList>
    </citation>
    <scope>NUCLEOTIDE SEQUENCE [LARGE SCALE GENOMIC DNA]</scope>
    <source>
        <strain evidence="4">IBRC-M10078</strain>
    </source>
</reference>
<dbReference type="PANTHER" id="PTHR30383">
    <property type="entry name" value="THIOESTERASE 1/PROTEASE 1/LYSOPHOSPHOLIPASE L1"/>
    <property type="match status" value="1"/>
</dbReference>
<dbReference type="InterPro" id="IPR036514">
    <property type="entry name" value="SGNH_hydro_sf"/>
</dbReference>
<dbReference type="RefSeq" id="WP_090856774.1">
    <property type="nucleotide sequence ID" value="NZ_FNJU01000009.1"/>
</dbReference>
<dbReference type="AlphaFoldDB" id="A0A1H0W754"/>
<dbReference type="EMBL" id="FNJU01000009">
    <property type="protein sequence ID" value="SDP86106.1"/>
    <property type="molecule type" value="Genomic_DNA"/>
</dbReference>
<proteinExistence type="predicted"/>
<accession>A0A1H0W754</accession>
<feature type="signal peptide" evidence="1">
    <location>
        <begin position="1"/>
        <end position="24"/>
    </location>
</feature>